<dbReference type="InterPro" id="IPR026055">
    <property type="entry name" value="FAR"/>
</dbReference>
<evidence type="ECO:0000259" key="1">
    <source>
        <dbReference type="Pfam" id="PF07993"/>
    </source>
</evidence>
<gene>
    <name evidence="2" type="ORF">G9H71_20170</name>
</gene>
<dbReference type="RefSeq" id="WP_166284575.1">
    <property type="nucleotide sequence ID" value="NZ_JAANNP010000093.1"/>
</dbReference>
<keyword evidence="3" id="KW-1185">Reference proteome</keyword>
<evidence type="ECO:0000313" key="2">
    <source>
        <dbReference type="EMBL" id="NHC16106.1"/>
    </source>
</evidence>
<feature type="domain" description="Thioester reductase (TE)" evidence="1">
    <location>
        <begin position="63"/>
        <end position="204"/>
    </location>
</feature>
<dbReference type="InterPro" id="IPR013120">
    <property type="entry name" value="FAR_NAD-bd"/>
</dbReference>
<name>A0ABX0GYN7_9ACTN</name>
<proteinExistence type="predicted"/>
<dbReference type="Proteomes" id="UP000800981">
    <property type="component" value="Unassembled WGS sequence"/>
</dbReference>
<dbReference type="InterPro" id="IPR036291">
    <property type="entry name" value="NAD(P)-bd_dom_sf"/>
</dbReference>
<protein>
    <submittedName>
        <fullName evidence="2">NAD-dependent epimerase/dehydratase family protein</fullName>
    </submittedName>
</protein>
<dbReference type="Gene3D" id="3.40.50.720">
    <property type="entry name" value="NAD(P)-binding Rossmann-like Domain"/>
    <property type="match status" value="1"/>
</dbReference>
<dbReference type="EMBL" id="JAANNP010000093">
    <property type="protein sequence ID" value="NHC16106.1"/>
    <property type="molecule type" value="Genomic_DNA"/>
</dbReference>
<dbReference type="SUPFAM" id="SSF51735">
    <property type="entry name" value="NAD(P)-binding Rossmann-fold domains"/>
    <property type="match status" value="1"/>
</dbReference>
<dbReference type="PANTHER" id="PTHR11011">
    <property type="entry name" value="MALE STERILITY PROTEIN 2-RELATED"/>
    <property type="match status" value="1"/>
</dbReference>
<dbReference type="PANTHER" id="PTHR11011:SF45">
    <property type="entry name" value="FATTY ACYL-COA REDUCTASE CG8306-RELATED"/>
    <property type="match status" value="1"/>
</dbReference>
<dbReference type="Pfam" id="PF07993">
    <property type="entry name" value="NAD_binding_4"/>
    <property type="match status" value="1"/>
</dbReference>
<reference evidence="2 3" key="1">
    <citation type="submission" date="2020-03" db="EMBL/GenBank/DDBJ databases">
        <title>Two novel Motilibacter sp.</title>
        <authorList>
            <person name="Liu S."/>
        </authorList>
    </citation>
    <scope>NUCLEOTIDE SEQUENCE [LARGE SCALE GENOMIC DNA]</scope>
    <source>
        <strain evidence="2 3">E257</strain>
    </source>
</reference>
<accession>A0ABX0GYN7</accession>
<organism evidence="2 3">
    <name type="scientific">Motilibacter deserti</name>
    <dbReference type="NCBI Taxonomy" id="2714956"/>
    <lineage>
        <taxon>Bacteria</taxon>
        <taxon>Bacillati</taxon>
        <taxon>Actinomycetota</taxon>
        <taxon>Actinomycetes</taxon>
        <taxon>Motilibacterales</taxon>
        <taxon>Motilibacteraceae</taxon>
        <taxon>Motilibacter</taxon>
    </lineage>
</organism>
<evidence type="ECO:0000313" key="3">
    <source>
        <dbReference type="Proteomes" id="UP000800981"/>
    </source>
</evidence>
<comment type="caution">
    <text evidence="2">The sequence shown here is derived from an EMBL/GenBank/DDBJ whole genome shotgun (WGS) entry which is preliminary data.</text>
</comment>
<sequence length="343" mass="36821">MSPRRVLVTGAGGVLGTELLEQLRAVPGLDVVGVTSRGDAERGVLRWAMGRENAPPGAQGPWDVVIHSAANTKWNLPAEQAVSANVRPTEALAQVLSAGTHLVHVSTAYAGGHFGSVEPTAVEAYRNTYEWSKAASERLVRELHRGPLTIARPPLLVGRRSDGHVARYSGVYLFFKGMASSTAPAVVGHSDALLEIVPVDDTARRILQLALGTPPPAPVVDVIGSGGAAPTVAQVLALGQKVMDELRAEHGLAPLPPTPLLDARRWERFYLPFARQHFDAKQSRVLDLLGAFIPYTTIRHPIEVTHVVPDVMPALRVAVRAWAERHRALVLAEPAPWQAEAVA</sequence>